<dbReference type="PANTHER" id="PTHR31446:SF29">
    <property type="entry name" value="ACID PHOSPHATASE_VANADIUM-DEPENDENT HALOPEROXIDASE-RELATED PROTEIN"/>
    <property type="match status" value="1"/>
</dbReference>
<comment type="caution">
    <text evidence="2">The sequence shown here is derived from an EMBL/GenBank/DDBJ whole genome shotgun (WGS) entry which is preliminary data.</text>
</comment>
<protein>
    <recommendedName>
        <fullName evidence="4">Acid phosphatase/vanadium-dependent haloperoxidase-related protein</fullName>
    </recommendedName>
</protein>
<accession>A0A8T0HDA8</accession>
<gene>
    <name evidence="2" type="ORF">KC19_6G116700</name>
</gene>
<keyword evidence="3" id="KW-1185">Reference proteome</keyword>
<dbReference type="Proteomes" id="UP000822688">
    <property type="component" value="Chromosome 6"/>
</dbReference>
<evidence type="ECO:0008006" key="4">
    <source>
        <dbReference type="Google" id="ProtNLM"/>
    </source>
</evidence>
<organism evidence="2 3">
    <name type="scientific">Ceratodon purpureus</name>
    <name type="common">Fire moss</name>
    <name type="synonym">Dicranum purpureum</name>
    <dbReference type="NCBI Taxonomy" id="3225"/>
    <lineage>
        <taxon>Eukaryota</taxon>
        <taxon>Viridiplantae</taxon>
        <taxon>Streptophyta</taxon>
        <taxon>Embryophyta</taxon>
        <taxon>Bryophyta</taxon>
        <taxon>Bryophytina</taxon>
        <taxon>Bryopsida</taxon>
        <taxon>Dicranidae</taxon>
        <taxon>Pseudoditrichales</taxon>
        <taxon>Ditrichaceae</taxon>
        <taxon>Ceratodon</taxon>
    </lineage>
</organism>
<evidence type="ECO:0000313" key="2">
    <source>
        <dbReference type="EMBL" id="KAG0569786.1"/>
    </source>
</evidence>
<feature type="region of interest" description="Disordered" evidence="1">
    <location>
        <begin position="84"/>
        <end position="106"/>
    </location>
</feature>
<reference evidence="2 3" key="1">
    <citation type="submission" date="2020-06" db="EMBL/GenBank/DDBJ databases">
        <title>WGS assembly of Ceratodon purpureus strain R40.</title>
        <authorList>
            <person name="Carey S.B."/>
            <person name="Jenkins J."/>
            <person name="Shu S."/>
            <person name="Lovell J.T."/>
            <person name="Sreedasyam A."/>
            <person name="Maumus F."/>
            <person name="Tiley G.P."/>
            <person name="Fernandez-Pozo N."/>
            <person name="Barry K."/>
            <person name="Chen C."/>
            <person name="Wang M."/>
            <person name="Lipzen A."/>
            <person name="Daum C."/>
            <person name="Saski C.A."/>
            <person name="Payton A.C."/>
            <person name="Mcbreen J.C."/>
            <person name="Conrad R.E."/>
            <person name="Kollar L.M."/>
            <person name="Olsson S."/>
            <person name="Huttunen S."/>
            <person name="Landis J.B."/>
            <person name="Wickett N.J."/>
            <person name="Johnson M.G."/>
            <person name="Rensing S.A."/>
            <person name="Grimwood J."/>
            <person name="Schmutz J."/>
            <person name="Mcdaniel S.F."/>
        </authorList>
    </citation>
    <scope>NUCLEOTIDE SEQUENCE [LARGE SCALE GENOMIC DNA]</scope>
    <source>
        <strain evidence="2 3">R40</strain>
    </source>
</reference>
<feature type="compositionally biased region" description="Acidic residues" evidence="1">
    <location>
        <begin position="90"/>
        <end position="100"/>
    </location>
</feature>
<evidence type="ECO:0000313" key="3">
    <source>
        <dbReference type="Proteomes" id="UP000822688"/>
    </source>
</evidence>
<sequence length="329" mass="36342">MACLSLSRASTLWQAPIVLQSNPRPLLQHLVTAVDSSNLRPTYLYCRQRISIICASSWNQSGYRRKRSLVGLVRCQSHSYSSFSERREDGEEGGFIEEEENSRGHPSGRFPLHPIALLAQALAVFSSLRARLHLCRLKLEVLCEESEWEGFDGTVLKQGSLGMALLSTSMIARDRISPVLLTLRANPTFMSGLVAWAIAQFLKVFTKYWVERKWDWKMLVGSGGMPSSHSALCVGLTTAVALCHGVGDSLFPVCLGFTLIVMYDAAGVRRHAGRQAEVLNMIVEDLFQGHPVSEKKLKELLGHTPLQVGAGAILGMICGYICSRASMIY</sequence>
<proteinExistence type="predicted"/>
<dbReference type="AlphaFoldDB" id="A0A8T0HDA8"/>
<name>A0A8T0HDA8_CERPU</name>
<dbReference type="Pfam" id="PF02681">
    <property type="entry name" value="DUF212"/>
    <property type="match status" value="1"/>
</dbReference>
<dbReference type="EMBL" id="CM026427">
    <property type="protein sequence ID" value="KAG0569786.1"/>
    <property type="molecule type" value="Genomic_DNA"/>
</dbReference>
<dbReference type="PANTHER" id="PTHR31446">
    <property type="entry name" value="ACID PHOSPHATASE/VANADIUM-DEPENDENT HALOPEROXIDASE-RELATED PROTEIN"/>
    <property type="match status" value="1"/>
</dbReference>
<evidence type="ECO:0000256" key="1">
    <source>
        <dbReference type="SAM" id="MobiDB-lite"/>
    </source>
</evidence>
<dbReference type="InterPro" id="IPR003832">
    <property type="entry name" value="DUF212"/>
</dbReference>